<evidence type="ECO:0008006" key="7">
    <source>
        <dbReference type="Google" id="ProtNLM"/>
    </source>
</evidence>
<dbReference type="PROSITE" id="PS51031">
    <property type="entry name" value="BESS"/>
    <property type="match status" value="1"/>
</dbReference>
<protein>
    <recommendedName>
        <fullName evidence="7">Transcription factor Adf-1</fullName>
    </recommendedName>
</protein>
<sequence>MDDEQLIVEVENRSVLYDTTHPFYKDNSRKEKAWMEIAGTLGISADLCKNRWRNLRDLFVRYNKKTQLQSGSGGAPQKEWKYQGIMCFLQPFLQPRHSKSSLRPTPTIDLELGGTETPLSLADTEERASTPSSTYSTPSTSGEGKKRSRSPRETPSRRLATKKKSTGTLMEDRIMCLLESPTPINTHEESYHFALSTVPILTKLSSPRRRRAKREIMRILDDLTDEQEEERGSAQA</sequence>
<evidence type="ECO:0000313" key="6">
    <source>
        <dbReference type="Proteomes" id="UP001345963"/>
    </source>
</evidence>
<feature type="region of interest" description="Disordered" evidence="2">
    <location>
        <begin position="121"/>
        <end position="166"/>
    </location>
</feature>
<feature type="region of interest" description="Disordered" evidence="2">
    <location>
        <begin position="97"/>
        <end position="116"/>
    </location>
</feature>
<organism evidence="5 6">
    <name type="scientific">Ataeniobius toweri</name>
    <dbReference type="NCBI Taxonomy" id="208326"/>
    <lineage>
        <taxon>Eukaryota</taxon>
        <taxon>Metazoa</taxon>
        <taxon>Chordata</taxon>
        <taxon>Craniata</taxon>
        <taxon>Vertebrata</taxon>
        <taxon>Euteleostomi</taxon>
        <taxon>Actinopterygii</taxon>
        <taxon>Neopterygii</taxon>
        <taxon>Teleostei</taxon>
        <taxon>Neoteleostei</taxon>
        <taxon>Acanthomorphata</taxon>
        <taxon>Ovalentaria</taxon>
        <taxon>Atherinomorphae</taxon>
        <taxon>Cyprinodontiformes</taxon>
        <taxon>Goodeidae</taxon>
        <taxon>Ataeniobius</taxon>
    </lineage>
</organism>
<dbReference type="InterPro" id="IPR006578">
    <property type="entry name" value="MADF-dom"/>
</dbReference>
<dbReference type="EMBL" id="JAHUTI010022317">
    <property type="protein sequence ID" value="MED6239873.1"/>
    <property type="molecule type" value="Genomic_DNA"/>
</dbReference>
<evidence type="ECO:0000256" key="2">
    <source>
        <dbReference type="SAM" id="MobiDB-lite"/>
    </source>
</evidence>
<comment type="subcellular location">
    <subcellularLocation>
        <location evidence="1">Nucleus</location>
    </subcellularLocation>
</comment>
<dbReference type="Pfam" id="PF10545">
    <property type="entry name" value="MADF_DNA_bdg"/>
    <property type="match status" value="1"/>
</dbReference>
<evidence type="ECO:0000313" key="5">
    <source>
        <dbReference type="EMBL" id="MED6239873.1"/>
    </source>
</evidence>
<feature type="compositionally biased region" description="Low complexity" evidence="2">
    <location>
        <begin position="129"/>
        <end position="141"/>
    </location>
</feature>
<feature type="domain" description="BESS" evidence="4">
    <location>
        <begin position="187"/>
        <end position="226"/>
    </location>
</feature>
<evidence type="ECO:0000259" key="4">
    <source>
        <dbReference type="PROSITE" id="PS51031"/>
    </source>
</evidence>
<dbReference type="PROSITE" id="PS51029">
    <property type="entry name" value="MADF"/>
    <property type="match status" value="1"/>
</dbReference>
<feature type="domain" description="MADF" evidence="3">
    <location>
        <begin position="5"/>
        <end position="94"/>
    </location>
</feature>
<dbReference type="InterPro" id="IPR004210">
    <property type="entry name" value="BESS_motif"/>
</dbReference>
<name>A0ABU7APP0_9TELE</name>
<dbReference type="SMART" id="SM00595">
    <property type="entry name" value="MADF"/>
    <property type="match status" value="1"/>
</dbReference>
<dbReference type="PANTHER" id="PTHR12243:SF60">
    <property type="entry name" value="SI:CH211-15D5.12-RELATED"/>
    <property type="match status" value="1"/>
</dbReference>
<accession>A0ABU7APP0</accession>
<reference evidence="5 6" key="1">
    <citation type="submission" date="2021-07" db="EMBL/GenBank/DDBJ databases">
        <authorList>
            <person name="Palmer J.M."/>
        </authorList>
    </citation>
    <scope>NUCLEOTIDE SEQUENCE [LARGE SCALE GENOMIC DNA]</scope>
    <source>
        <strain evidence="5 6">AT_MEX2019</strain>
        <tissue evidence="5">Muscle</tissue>
    </source>
</reference>
<dbReference type="InterPro" id="IPR039353">
    <property type="entry name" value="TF_Adf1"/>
</dbReference>
<evidence type="ECO:0000259" key="3">
    <source>
        <dbReference type="PROSITE" id="PS51029"/>
    </source>
</evidence>
<proteinExistence type="predicted"/>
<comment type="caution">
    <text evidence="5">The sequence shown here is derived from an EMBL/GenBank/DDBJ whole genome shotgun (WGS) entry which is preliminary data.</text>
</comment>
<dbReference type="PANTHER" id="PTHR12243">
    <property type="entry name" value="MADF DOMAIN TRANSCRIPTION FACTOR"/>
    <property type="match status" value="1"/>
</dbReference>
<keyword evidence="6" id="KW-1185">Reference proteome</keyword>
<dbReference type="Proteomes" id="UP001345963">
    <property type="component" value="Unassembled WGS sequence"/>
</dbReference>
<evidence type="ECO:0000256" key="1">
    <source>
        <dbReference type="PROSITE-ProRule" id="PRU00371"/>
    </source>
</evidence>
<keyword evidence="1" id="KW-0539">Nucleus</keyword>
<gene>
    <name evidence="5" type="ORF">ATANTOWER_012443</name>
</gene>